<accession>A0A1E3P273</accession>
<dbReference type="InterPro" id="IPR044542">
    <property type="entry name" value="NAA30-like"/>
</dbReference>
<gene>
    <name evidence="5" type="ORF">WICANDRAFT_33191</name>
</gene>
<dbReference type="PANTHER" id="PTHR45896">
    <property type="entry name" value="N-ALPHA-ACETYLTRANSFERASE 30"/>
    <property type="match status" value="1"/>
</dbReference>
<keyword evidence="1" id="KW-0808">Transferase</keyword>
<name>A0A1E3P273_WICAA</name>
<dbReference type="STRING" id="683960.A0A1E3P273"/>
<dbReference type="Proteomes" id="UP000094112">
    <property type="component" value="Unassembled WGS sequence"/>
</dbReference>
<comment type="similarity">
    <text evidence="3">Belongs to the acetyltransferase family. MAK3 subfamily.</text>
</comment>
<dbReference type="AlphaFoldDB" id="A0A1E3P273"/>
<evidence type="ECO:0000256" key="2">
    <source>
        <dbReference type="ARBA" id="ARBA00023315"/>
    </source>
</evidence>
<sequence length="179" mass="20814">MSDIKYHQLKLGHEKDFESIKKLISDDLSEPYSIYVYRFFLNQWPQLCYIAKDSSDELIGAVISKLEPHRNVRLRGYIGMLAVQKDHRGKGIAKELVKKTITEMIDQGADEVMLETEVVNIPAITLYENMGFIRSKRLYKYYLNKHDAFRLILPVTKKSTTRSAFLEKLDPSQIQQSIL</sequence>
<dbReference type="RefSeq" id="XP_019038650.1">
    <property type="nucleotide sequence ID" value="XM_019182040.1"/>
</dbReference>
<dbReference type="GO" id="GO:0032880">
    <property type="term" value="P:regulation of protein localization"/>
    <property type="evidence" value="ECO:0007669"/>
    <property type="project" value="EnsemblFungi"/>
</dbReference>
<evidence type="ECO:0000256" key="3">
    <source>
        <dbReference type="ARBA" id="ARBA00024025"/>
    </source>
</evidence>
<dbReference type="Pfam" id="PF00583">
    <property type="entry name" value="Acetyltransf_1"/>
    <property type="match status" value="1"/>
</dbReference>
<dbReference type="CDD" id="cd04301">
    <property type="entry name" value="NAT_SF"/>
    <property type="match status" value="1"/>
</dbReference>
<dbReference type="Gene3D" id="3.40.630.30">
    <property type="match status" value="1"/>
</dbReference>
<keyword evidence="6" id="KW-1185">Reference proteome</keyword>
<dbReference type="InterPro" id="IPR000182">
    <property type="entry name" value="GNAT_dom"/>
</dbReference>
<evidence type="ECO:0000259" key="4">
    <source>
        <dbReference type="PROSITE" id="PS51186"/>
    </source>
</evidence>
<dbReference type="GO" id="GO:0000822">
    <property type="term" value="F:inositol hexakisphosphate binding"/>
    <property type="evidence" value="ECO:0007669"/>
    <property type="project" value="EnsemblFungi"/>
</dbReference>
<dbReference type="SUPFAM" id="SSF55729">
    <property type="entry name" value="Acyl-CoA N-acyltransferases (Nat)"/>
    <property type="match status" value="1"/>
</dbReference>
<organism evidence="5 6">
    <name type="scientific">Wickerhamomyces anomalus (strain ATCC 58044 / CBS 1984 / NCYC 433 / NRRL Y-366-8)</name>
    <name type="common">Yeast</name>
    <name type="synonym">Hansenula anomala</name>
    <dbReference type="NCBI Taxonomy" id="683960"/>
    <lineage>
        <taxon>Eukaryota</taxon>
        <taxon>Fungi</taxon>
        <taxon>Dikarya</taxon>
        <taxon>Ascomycota</taxon>
        <taxon>Saccharomycotina</taxon>
        <taxon>Saccharomycetes</taxon>
        <taxon>Phaffomycetales</taxon>
        <taxon>Wickerhamomycetaceae</taxon>
        <taxon>Wickerhamomyces</taxon>
    </lineage>
</organism>
<evidence type="ECO:0000313" key="6">
    <source>
        <dbReference type="Proteomes" id="UP000094112"/>
    </source>
</evidence>
<reference evidence="5 6" key="1">
    <citation type="journal article" date="2016" name="Proc. Natl. Acad. Sci. U.S.A.">
        <title>Comparative genomics of biotechnologically important yeasts.</title>
        <authorList>
            <person name="Riley R."/>
            <person name="Haridas S."/>
            <person name="Wolfe K.H."/>
            <person name="Lopes M.R."/>
            <person name="Hittinger C.T."/>
            <person name="Goeker M."/>
            <person name="Salamov A.A."/>
            <person name="Wisecaver J.H."/>
            <person name="Long T.M."/>
            <person name="Calvey C.H."/>
            <person name="Aerts A.L."/>
            <person name="Barry K.W."/>
            <person name="Choi C."/>
            <person name="Clum A."/>
            <person name="Coughlan A.Y."/>
            <person name="Deshpande S."/>
            <person name="Douglass A.P."/>
            <person name="Hanson S.J."/>
            <person name="Klenk H.-P."/>
            <person name="LaButti K.M."/>
            <person name="Lapidus A."/>
            <person name="Lindquist E.A."/>
            <person name="Lipzen A.M."/>
            <person name="Meier-Kolthoff J.P."/>
            <person name="Ohm R.A."/>
            <person name="Otillar R.P."/>
            <person name="Pangilinan J.L."/>
            <person name="Peng Y."/>
            <person name="Rokas A."/>
            <person name="Rosa C.A."/>
            <person name="Scheuner C."/>
            <person name="Sibirny A.A."/>
            <person name="Slot J.C."/>
            <person name="Stielow J.B."/>
            <person name="Sun H."/>
            <person name="Kurtzman C.P."/>
            <person name="Blackwell M."/>
            <person name="Grigoriev I.V."/>
            <person name="Jeffries T.W."/>
        </authorList>
    </citation>
    <scope>NUCLEOTIDE SEQUENCE [LARGE SCALE GENOMIC DNA]</scope>
    <source>
        <strain evidence="6">ATCC 58044 / CBS 1984 / NCYC 433 / NRRL Y-366-8</strain>
    </source>
</reference>
<dbReference type="OrthoDB" id="249099at2759"/>
<dbReference type="PROSITE" id="PS51186">
    <property type="entry name" value="GNAT"/>
    <property type="match status" value="1"/>
</dbReference>
<proteinExistence type="inferred from homology"/>
<dbReference type="EMBL" id="KV454211">
    <property type="protein sequence ID" value="ODQ59443.1"/>
    <property type="molecule type" value="Genomic_DNA"/>
</dbReference>
<evidence type="ECO:0000313" key="5">
    <source>
        <dbReference type="EMBL" id="ODQ59443.1"/>
    </source>
</evidence>
<feature type="domain" description="N-acetyltransferase" evidence="4">
    <location>
        <begin position="4"/>
        <end position="156"/>
    </location>
</feature>
<protein>
    <recommendedName>
        <fullName evidence="4">N-acetyltransferase domain-containing protein</fullName>
    </recommendedName>
</protein>
<dbReference type="FunFam" id="3.40.630.30:FF:000091">
    <property type="entry name" value="Peptide alpha-N-acetyltransferase"/>
    <property type="match status" value="1"/>
</dbReference>
<dbReference type="GeneID" id="30199286"/>
<evidence type="ECO:0000256" key="1">
    <source>
        <dbReference type="ARBA" id="ARBA00022679"/>
    </source>
</evidence>
<dbReference type="GO" id="GO:0031417">
    <property type="term" value="C:NatC complex"/>
    <property type="evidence" value="ECO:0007669"/>
    <property type="project" value="EnsemblFungi"/>
</dbReference>
<dbReference type="InterPro" id="IPR016181">
    <property type="entry name" value="Acyl_CoA_acyltransferase"/>
</dbReference>
<dbReference type="GO" id="GO:0004596">
    <property type="term" value="F:protein-N-terminal amino-acid acetyltransferase activity"/>
    <property type="evidence" value="ECO:0007669"/>
    <property type="project" value="EnsemblFungi"/>
</dbReference>
<dbReference type="PANTHER" id="PTHR45896:SF1">
    <property type="entry name" value="N-ALPHA-ACETYLTRANSFERASE 30"/>
    <property type="match status" value="1"/>
</dbReference>
<keyword evidence="2" id="KW-0012">Acyltransferase</keyword>